<proteinExistence type="inferred from homology"/>
<comment type="caution">
    <text evidence="5">Lacks conserved residue(s) required for the propagation of feature annotation.</text>
</comment>
<evidence type="ECO:0000256" key="5">
    <source>
        <dbReference type="HAMAP-Rule" id="MF_00214"/>
    </source>
</evidence>
<dbReference type="GO" id="GO:0008652">
    <property type="term" value="P:amino acid biosynthetic process"/>
    <property type="evidence" value="ECO:0007669"/>
    <property type="project" value="UniProtKB-KW"/>
</dbReference>
<evidence type="ECO:0000313" key="7">
    <source>
        <dbReference type="Proteomes" id="UP000224563"/>
    </source>
</evidence>
<dbReference type="GO" id="GO:0009073">
    <property type="term" value="P:aromatic amino acid family biosynthetic process"/>
    <property type="evidence" value="ECO:0007669"/>
    <property type="project" value="UniProtKB-KW"/>
</dbReference>
<comment type="pathway">
    <text evidence="5">Metabolic intermediate biosynthesis; chorismate biosynthesis; chorismate from D-erythrose 4-phosphate and phosphoenolpyruvate: step 3/7.</text>
</comment>
<protein>
    <recommendedName>
        <fullName evidence="5">3-dehydroquinate dehydratase</fullName>
        <shortName evidence="5">3-dehydroquinase</shortName>
        <ecNumber evidence="5">4.2.1.10</ecNumber>
    </recommendedName>
    <alternativeName>
        <fullName evidence="5">Type I DHQase</fullName>
    </alternativeName>
    <alternativeName>
        <fullName evidence="5">Type I dehydroquinase</fullName>
        <shortName evidence="5">DHQ1</shortName>
    </alternativeName>
</protein>
<dbReference type="HAMAP" id="MF_00214">
    <property type="entry name" value="AroD"/>
    <property type="match status" value="1"/>
</dbReference>
<organism evidence="6 7">
    <name type="scientific">Agathobacter ruminis</name>
    <dbReference type="NCBI Taxonomy" id="1712665"/>
    <lineage>
        <taxon>Bacteria</taxon>
        <taxon>Bacillati</taxon>
        <taxon>Bacillota</taxon>
        <taxon>Clostridia</taxon>
        <taxon>Lachnospirales</taxon>
        <taxon>Lachnospiraceae</taxon>
        <taxon>Agathobacter</taxon>
    </lineage>
</organism>
<keyword evidence="2 5" id="KW-0057">Aromatic amino acid biosynthesis</keyword>
<keyword evidence="5" id="KW-0028">Amino-acid biosynthesis</keyword>
<feature type="active site" description="Schiff-base intermediate with substrate" evidence="5">
    <location>
        <position position="169"/>
    </location>
</feature>
<dbReference type="NCBIfam" id="TIGR01093">
    <property type="entry name" value="aroD"/>
    <property type="match status" value="1"/>
</dbReference>
<keyword evidence="3 5" id="KW-0456">Lyase</keyword>
<dbReference type="GO" id="GO:0003855">
    <property type="term" value="F:3-dehydroquinate dehydratase activity"/>
    <property type="evidence" value="ECO:0007669"/>
    <property type="project" value="UniProtKB-UniRule"/>
</dbReference>
<dbReference type="Pfam" id="PF01487">
    <property type="entry name" value="DHquinase_I"/>
    <property type="match status" value="1"/>
</dbReference>
<dbReference type="CDD" id="cd00502">
    <property type="entry name" value="DHQase_I"/>
    <property type="match status" value="1"/>
</dbReference>
<evidence type="ECO:0000256" key="1">
    <source>
        <dbReference type="ARBA" id="ARBA00001864"/>
    </source>
</evidence>
<dbReference type="FunFam" id="3.20.20.70:FF:000047">
    <property type="entry name" value="3-dehydroquinate dehydratase"/>
    <property type="match status" value="1"/>
</dbReference>
<feature type="binding site" evidence="5">
    <location>
        <position position="235"/>
    </location>
    <ligand>
        <name>3-dehydroquinate</name>
        <dbReference type="ChEBI" id="CHEBI:32364"/>
    </ligand>
</feature>
<reference evidence="6 7" key="2">
    <citation type="submission" date="2017-10" db="EMBL/GenBank/DDBJ databases">
        <authorList>
            <person name="Banno H."/>
            <person name="Chua N.-H."/>
        </authorList>
    </citation>
    <scope>NUCLEOTIDE SEQUENCE [LARGE SCALE GENOMIC DNA]</scope>
    <source>
        <strain evidence="6 7">JK623</strain>
    </source>
</reference>
<dbReference type="PANTHER" id="PTHR43699">
    <property type="entry name" value="3-DEHYDROQUINATE DEHYDRATASE"/>
    <property type="match status" value="1"/>
</dbReference>
<dbReference type="EC" id="4.2.1.10" evidence="5"/>
<name>A0A2G3E3A8_9FIRM</name>
<dbReference type="SUPFAM" id="SSF51569">
    <property type="entry name" value="Aldolase"/>
    <property type="match status" value="1"/>
</dbReference>
<dbReference type="Gene3D" id="3.20.20.70">
    <property type="entry name" value="Aldolase class I"/>
    <property type="match status" value="1"/>
</dbReference>
<feature type="binding site" evidence="5">
    <location>
        <position position="212"/>
    </location>
    <ligand>
        <name>3-dehydroquinate</name>
        <dbReference type="ChEBI" id="CHEBI:32364"/>
    </ligand>
</feature>
<comment type="subunit">
    <text evidence="5">Homodimer.</text>
</comment>
<keyword evidence="7" id="KW-1185">Reference proteome</keyword>
<dbReference type="GO" id="GO:0046279">
    <property type="term" value="P:3,4-dihydroxybenzoate biosynthetic process"/>
    <property type="evidence" value="ECO:0007669"/>
    <property type="project" value="TreeGrafter"/>
</dbReference>
<keyword evidence="4 5" id="KW-0704">Schiff base</keyword>
<sequence>MHYFEIKETTFGEGKPLICLPVTGRTEPDVLRETQRLVQMQAQVIEWRVDAYEKSDDWNAIRQLLKAMAPLIEKTPFIFTFRSKEQGGMGSLTEEQISDLHQIAAESHVVDFVDVEFFQMKNPNKEIKMLQDMGVRVLASHHDFNETPQPEIMQMLLQRMQESGADIVKLAVMPQTQEDVLALMLETNRFVQNYPKIPVVTMSMGTLGKVSRVSGELTGSCMTFGNPGVSSAPGQIEACKLAKILDVLHSSDLTEHA</sequence>
<comment type="caution">
    <text evidence="6">The sequence shown here is derived from an EMBL/GenBank/DDBJ whole genome shotgun (WGS) entry which is preliminary data.</text>
</comment>
<dbReference type="EMBL" id="PDYG01000030">
    <property type="protein sequence ID" value="PHU37757.1"/>
    <property type="molecule type" value="Genomic_DNA"/>
</dbReference>
<dbReference type="UniPathway" id="UPA00053">
    <property type="reaction ID" value="UER00086"/>
</dbReference>
<comment type="function">
    <text evidence="5">Involved in the third step of the chorismate pathway, which leads to the biosynthesis of aromatic amino acids. Catalyzes the cis-dehydration of 3-dehydroquinate (DHQ) and introduces the first double bond of the aromatic ring to yield 3-dehydroshikimate.</text>
</comment>
<accession>A0A2G3E3A8</accession>
<dbReference type="RefSeq" id="WP_099386007.1">
    <property type="nucleotide sequence ID" value="NZ_JANSWH010000099.1"/>
</dbReference>
<dbReference type="InterPro" id="IPR001381">
    <property type="entry name" value="DHquinase_I"/>
</dbReference>
<feature type="active site" description="Proton donor/acceptor" evidence="5">
    <location>
        <position position="142"/>
    </location>
</feature>
<dbReference type="PANTHER" id="PTHR43699:SF1">
    <property type="entry name" value="3-DEHYDROQUINATE DEHYDRATASE"/>
    <property type="match status" value="1"/>
</dbReference>
<reference evidence="6 7" key="1">
    <citation type="submission" date="2017-10" db="EMBL/GenBank/DDBJ databases">
        <title>Resolving the taxonomy of Roseburia spp., Eubacterium rectale and Agathobacter spp. through phylogenomic analysis.</title>
        <authorList>
            <person name="Sheridan P.O."/>
            <person name="Walker A.W."/>
            <person name="Duncan S.H."/>
            <person name="Scott K.P."/>
            <person name="Toole P.W.O."/>
            <person name="Luis P."/>
            <person name="Flint H.J."/>
        </authorList>
    </citation>
    <scope>NUCLEOTIDE SEQUENCE [LARGE SCALE GENOMIC DNA]</scope>
    <source>
        <strain evidence="6 7">JK623</strain>
    </source>
</reference>
<evidence type="ECO:0000313" key="6">
    <source>
        <dbReference type="EMBL" id="PHU37757.1"/>
    </source>
</evidence>
<dbReference type="GO" id="GO:0009423">
    <property type="term" value="P:chorismate biosynthetic process"/>
    <property type="evidence" value="ECO:0007669"/>
    <property type="project" value="UniProtKB-UniRule"/>
</dbReference>
<evidence type="ECO:0000256" key="3">
    <source>
        <dbReference type="ARBA" id="ARBA00023239"/>
    </source>
</evidence>
<feature type="binding site" evidence="5">
    <location>
        <begin position="46"/>
        <end position="48"/>
    </location>
    <ligand>
        <name>3-dehydroquinate</name>
        <dbReference type="ChEBI" id="CHEBI:32364"/>
    </ligand>
</feature>
<feature type="binding site" evidence="5">
    <location>
        <position position="231"/>
    </location>
    <ligand>
        <name>3-dehydroquinate</name>
        <dbReference type="ChEBI" id="CHEBI:32364"/>
    </ligand>
</feature>
<dbReference type="InterPro" id="IPR050146">
    <property type="entry name" value="Type-I_3-dehydroquinase"/>
</dbReference>
<evidence type="ECO:0000256" key="2">
    <source>
        <dbReference type="ARBA" id="ARBA00023141"/>
    </source>
</evidence>
<comment type="catalytic activity">
    <reaction evidence="1 5">
        <text>3-dehydroquinate = 3-dehydroshikimate + H2O</text>
        <dbReference type="Rhea" id="RHEA:21096"/>
        <dbReference type="ChEBI" id="CHEBI:15377"/>
        <dbReference type="ChEBI" id="CHEBI:16630"/>
        <dbReference type="ChEBI" id="CHEBI:32364"/>
        <dbReference type="EC" id="4.2.1.10"/>
    </reaction>
</comment>
<comment type="similarity">
    <text evidence="5">Belongs to the type-I 3-dehydroquinase family.</text>
</comment>
<feature type="binding site" evidence="5">
    <location>
        <position position="82"/>
    </location>
    <ligand>
        <name>3-dehydroquinate</name>
        <dbReference type="ChEBI" id="CHEBI:32364"/>
    </ligand>
</feature>
<dbReference type="AlphaFoldDB" id="A0A2G3E3A8"/>
<dbReference type="Proteomes" id="UP000224563">
    <property type="component" value="Unassembled WGS sequence"/>
</dbReference>
<dbReference type="InterPro" id="IPR013785">
    <property type="entry name" value="Aldolase_TIM"/>
</dbReference>
<evidence type="ECO:0000256" key="4">
    <source>
        <dbReference type="ARBA" id="ARBA00023270"/>
    </source>
</evidence>
<gene>
    <name evidence="5 6" type="primary">aroD</name>
    <name evidence="6" type="ORF">CSX02_06035</name>
</gene>